<dbReference type="EMBL" id="QPIG01000002">
    <property type="protein sequence ID" value="RCU57331.1"/>
    <property type="molecule type" value="Genomic_DNA"/>
</dbReference>
<sequence length="342" mass="38358">MKKTIIALCALSIVACKEEPKDYVTFSGTISNKNSDSLVVRTRTYSKTIKVNEDGTFKDTLKVEPGVYNLYDGSESTNVFLKNGFDLQMTIDTKLFDETAKYTGVGAEHSNFIAEKALLEEKLLDLDKLGDLDSASVEKAFNDIKSELSEFYNSNKNIDTTVVNSANKSLEPMLGSYKRYIDQKIALKAELPAGTESPTFVDYENYAGGTTSLEDLKGKYTYIDIWATWCGPCKVEIPAIKELEEEYKDKNIQFLSISIDDDKAHKGSWEKANENWRAMVADENLVGIQLFAPKGWNSQFIRDYKINGIPRFILVDPDGKIVSPDAPRPSSKKIKEVLNELL</sequence>
<evidence type="ECO:0000313" key="7">
    <source>
        <dbReference type="Proteomes" id="UP000252249"/>
    </source>
</evidence>
<name>A0A368P7W2_9FLAO</name>
<dbReference type="RefSeq" id="WP_072349000.1">
    <property type="nucleotide sequence ID" value="NZ_JAWVXR010000002.1"/>
</dbReference>
<dbReference type="Proteomes" id="UP000252249">
    <property type="component" value="Unassembled WGS sequence"/>
</dbReference>
<dbReference type="PROSITE" id="PS51352">
    <property type="entry name" value="THIOREDOXIN_2"/>
    <property type="match status" value="1"/>
</dbReference>
<keyword evidence="2" id="KW-0201">Cytochrome c-type biogenesis</keyword>
<dbReference type="OrthoDB" id="743079at2"/>
<dbReference type="GO" id="GO:0030313">
    <property type="term" value="C:cell envelope"/>
    <property type="evidence" value="ECO:0007669"/>
    <property type="project" value="UniProtKB-SubCell"/>
</dbReference>
<dbReference type="InterPro" id="IPR036249">
    <property type="entry name" value="Thioredoxin-like_sf"/>
</dbReference>
<reference evidence="6 7" key="1">
    <citation type="submission" date="2018-07" db="EMBL/GenBank/DDBJ databases">
        <title>Oceanihabitans testaceum sp. nov., isolated from marine sediment.</title>
        <authorList>
            <person name="Li C.-M."/>
        </authorList>
    </citation>
    <scope>NUCLEOTIDE SEQUENCE [LARGE SCALE GENOMIC DNA]</scope>
    <source>
        <strain evidence="6 7">S9-10</strain>
    </source>
</reference>
<keyword evidence="3" id="KW-1015">Disulfide bond</keyword>
<comment type="caution">
    <text evidence="6">The sequence shown here is derived from an EMBL/GenBank/DDBJ whole genome shotgun (WGS) entry which is preliminary data.</text>
</comment>
<dbReference type="Pfam" id="PF08534">
    <property type="entry name" value="Redoxin"/>
    <property type="match status" value="1"/>
</dbReference>
<organism evidence="6 7">
    <name type="scientific">Oceanihabitans sediminis</name>
    <dbReference type="NCBI Taxonomy" id="1812012"/>
    <lineage>
        <taxon>Bacteria</taxon>
        <taxon>Pseudomonadati</taxon>
        <taxon>Bacteroidota</taxon>
        <taxon>Flavobacteriia</taxon>
        <taxon>Flavobacteriales</taxon>
        <taxon>Flavobacteriaceae</taxon>
        <taxon>Oceanihabitans</taxon>
    </lineage>
</organism>
<accession>A0A368P7W2</accession>
<evidence type="ECO:0000259" key="5">
    <source>
        <dbReference type="PROSITE" id="PS51352"/>
    </source>
</evidence>
<evidence type="ECO:0000256" key="4">
    <source>
        <dbReference type="ARBA" id="ARBA00023284"/>
    </source>
</evidence>
<dbReference type="Gene3D" id="3.40.30.10">
    <property type="entry name" value="Glutaredoxin"/>
    <property type="match status" value="1"/>
</dbReference>
<dbReference type="PROSITE" id="PS51257">
    <property type="entry name" value="PROKAR_LIPOPROTEIN"/>
    <property type="match status" value="1"/>
</dbReference>
<dbReference type="InterPro" id="IPR050553">
    <property type="entry name" value="Thioredoxin_ResA/DsbE_sf"/>
</dbReference>
<evidence type="ECO:0000313" key="6">
    <source>
        <dbReference type="EMBL" id="RCU57331.1"/>
    </source>
</evidence>
<comment type="subcellular location">
    <subcellularLocation>
        <location evidence="1">Cell envelope</location>
    </subcellularLocation>
</comment>
<dbReference type="PANTHER" id="PTHR42852:SF6">
    <property type="entry name" value="THIOL:DISULFIDE INTERCHANGE PROTEIN DSBE"/>
    <property type="match status" value="1"/>
</dbReference>
<evidence type="ECO:0000256" key="3">
    <source>
        <dbReference type="ARBA" id="ARBA00023157"/>
    </source>
</evidence>
<proteinExistence type="predicted"/>
<dbReference type="SUPFAM" id="SSF52833">
    <property type="entry name" value="Thioredoxin-like"/>
    <property type="match status" value="1"/>
</dbReference>
<dbReference type="GO" id="GO:0017004">
    <property type="term" value="P:cytochrome complex assembly"/>
    <property type="evidence" value="ECO:0007669"/>
    <property type="project" value="UniProtKB-KW"/>
</dbReference>
<keyword evidence="7" id="KW-1185">Reference proteome</keyword>
<dbReference type="AlphaFoldDB" id="A0A368P7W2"/>
<gene>
    <name evidence="6" type="ORF">DU428_05915</name>
</gene>
<evidence type="ECO:0000256" key="1">
    <source>
        <dbReference type="ARBA" id="ARBA00004196"/>
    </source>
</evidence>
<protein>
    <submittedName>
        <fullName evidence="6">TlpA family protein disulfide reductase</fullName>
    </submittedName>
</protein>
<dbReference type="PANTHER" id="PTHR42852">
    <property type="entry name" value="THIOL:DISULFIDE INTERCHANGE PROTEIN DSBE"/>
    <property type="match status" value="1"/>
</dbReference>
<evidence type="ECO:0000256" key="2">
    <source>
        <dbReference type="ARBA" id="ARBA00022748"/>
    </source>
</evidence>
<dbReference type="InterPro" id="IPR013740">
    <property type="entry name" value="Redoxin"/>
</dbReference>
<dbReference type="GO" id="GO:0016491">
    <property type="term" value="F:oxidoreductase activity"/>
    <property type="evidence" value="ECO:0007669"/>
    <property type="project" value="InterPro"/>
</dbReference>
<dbReference type="CDD" id="cd02966">
    <property type="entry name" value="TlpA_like_family"/>
    <property type="match status" value="1"/>
</dbReference>
<feature type="domain" description="Thioredoxin" evidence="5">
    <location>
        <begin position="191"/>
        <end position="342"/>
    </location>
</feature>
<keyword evidence="4" id="KW-0676">Redox-active center</keyword>
<dbReference type="InterPro" id="IPR013766">
    <property type="entry name" value="Thioredoxin_domain"/>
</dbReference>